<feature type="domain" description="DUF1549" evidence="2">
    <location>
        <begin position="330"/>
        <end position="514"/>
    </location>
</feature>
<evidence type="ECO:0000256" key="1">
    <source>
        <dbReference type="SAM" id="SignalP"/>
    </source>
</evidence>
<keyword evidence="1" id="KW-0732">Signal</keyword>
<evidence type="ECO:0000259" key="3">
    <source>
        <dbReference type="Pfam" id="PF07587"/>
    </source>
</evidence>
<dbReference type="Gene3D" id="2.60.40.1080">
    <property type="match status" value="2"/>
</dbReference>
<gene>
    <name evidence="4" type="ORF">V5E97_20895</name>
</gene>
<feature type="signal peptide" evidence="1">
    <location>
        <begin position="1"/>
        <end position="29"/>
    </location>
</feature>
<evidence type="ECO:0000313" key="4">
    <source>
        <dbReference type="EMBL" id="XBH00815.1"/>
    </source>
</evidence>
<dbReference type="AlphaFoldDB" id="A0AAU7C6Q1"/>
<dbReference type="RefSeq" id="WP_406693492.1">
    <property type="nucleotide sequence ID" value="NZ_CP155447.1"/>
</dbReference>
<dbReference type="PANTHER" id="PTHR35889">
    <property type="entry name" value="CYCLOINULO-OLIGOSACCHARIDE FRUCTANOTRANSFERASE-RELATED"/>
    <property type="match status" value="1"/>
</dbReference>
<feature type="chain" id="PRO_5043324599" evidence="1">
    <location>
        <begin position="30"/>
        <end position="821"/>
    </location>
</feature>
<dbReference type="Pfam" id="PF07583">
    <property type="entry name" value="PSCyt2"/>
    <property type="match status" value="1"/>
</dbReference>
<dbReference type="EMBL" id="CP155447">
    <property type="protein sequence ID" value="XBH00815.1"/>
    <property type="molecule type" value="Genomic_DNA"/>
</dbReference>
<accession>A0AAU7C6Q1</accession>
<proteinExistence type="predicted"/>
<protein>
    <submittedName>
        <fullName evidence="4">DUF1549 and DUF1553 domain-containing protein</fullName>
    </submittedName>
</protein>
<feature type="domain" description="DUF1553" evidence="3">
    <location>
        <begin position="564"/>
        <end position="790"/>
    </location>
</feature>
<dbReference type="InterPro" id="IPR011444">
    <property type="entry name" value="DUF1549"/>
</dbReference>
<sequence length="821" mass="91280">MTNLDRKARFWLVLQWLVLLNMLASPAYSASLDVEPSSVHLVGPDRRTQLLVSKSETDGRSIDLTRDDSLKYESRNPEIAAVDNQGRIRPTGAGETWITLHHEAECASVRVVVEDFAGRRPVSFTSEVMPILARQGCNSGACHGKASGQNGFRLSLLGSDPRSDYESLIREGRGRRVFPASPEASLLLRKPTAELGHGGGRRFSRESPEYQTLARWIGQGMTYDPGQSTSVLKIEVAPTRRRIAPKGTQQLRVTAHHSDGTEIDVTHLAQYQSNALDLATVDETGQVVVLDGVGEAAIMARFGGQVAVARAIVPRLEKAAGWDAPPSTNPIDPLIFGKLRELGIPPSATCTDAEFARRSALDLCGILPDPGEVATFEASHEPEKRARWVDRLLDRPEYADLFAMKWSAILRNKRSLGSLSQPGSFAFHAWIREALAENRPYDQFAAAILTAKGDATASPPVVWFRQAKTLEEQVDDTTQLFLGVRLQCARCHHHPFESWGQDDYYGFAAFFAQVGRKPGPDPVTPRIFVLPEGQATDPLTGKSYAPRVLGGSAKPDLGPHHDPREALADWLRRPDNPYFARAIVNRYWKHLFGRGLVEPEDDMRASNPPSNPELLDFLATDFVRHGYDLKQLLRRMATSRVYDRSSLPTPGNERDRQNYARYFPRRLPAEVLLDAIGNVTGSPEVFDGLPRHFRATQLPDDGFASALLETFGRPKRESVCECERSTEPSLSQSLLLLNSPTLQRKLSADGGRAALLANDPRPDRDKVVSLYRLALSRVPSDEEQAVCQAHIDRLRSEGRLRLAYEDLIWTLINTKEFLFNQ</sequence>
<dbReference type="Pfam" id="PF07587">
    <property type="entry name" value="PSD1"/>
    <property type="match status" value="1"/>
</dbReference>
<evidence type="ECO:0000259" key="2">
    <source>
        <dbReference type="Pfam" id="PF07583"/>
    </source>
</evidence>
<dbReference type="InterPro" id="IPR022655">
    <property type="entry name" value="DUF1553"/>
</dbReference>
<dbReference type="PANTHER" id="PTHR35889:SF3">
    <property type="entry name" value="F-BOX DOMAIN-CONTAINING PROTEIN"/>
    <property type="match status" value="1"/>
</dbReference>
<reference evidence="4" key="1">
    <citation type="submission" date="2024-05" db="EMBL/GenBank/DDBJ databases">
        <title>Planctomycetes of the genus Singulisphaera possess chitinolytic capabilities.</title>
        <authorList>
            <person name="Ivanova A."/>
        </authorList>
    </citation>
    <scope>NUCLEOTIDE SEQUENCE</scope>
    <source>
        <strain evidence="4">Ch08T</strain>
    </source>
</reference>
<name>A0AAU7C6Q1_9BACT</name>
<dbReference type="InterPro" id="IPR008964">
    <property type="entry name" value="Invasin/intimin_cell_adhesion"/>
</dbReference>
<organism evidence="4">
    <name type="scientific">Singulisphaera sp. Ch08</name>
    <dbReference type="NCBI Taxonomy" id="3120278"/>
    <lineage>
        <taxon>Bacteria</taxon>
        <taxon>Pseudomonadati</taxon>
        <taxon>Planctomycetota</taxon>
        <taxon>Planctomycetia</taxon>
        <taxon>Isosphaerales</taxon>
        <taxon>Isosphaeraceae</taxon>
        <taxon>Singulisphaera</taxon>
    </lineage>
</organism>
<dbReference type="SUPFAM" id="SSF49373">
    <property type="entry name" value="Invasin/intimin cell-adhesion fragments"/>
    <property type="match status" value="1"/>
</dbReference>